<dbReference type="InterPro" id="IPR011006">
    <property type="entry name" value="CheY-like_superfamily"/>
</dbReference>
<name>N1V2Z5_9MICC</name>
<evidence type="ECO:0000313" key="7">
    <source>
        <dbReference type="Proteomes" id="UP000010729"/>
    </source>
</evidence>
<dbReference type="Pfam" id="PF03861">
    <property type="entry name" value="ANTAR"/>
    <property type="match status" value="1"/>
</dbReference>
<gene>
    <name evidence="6" type="ORF">D477_009670</name>
</gene>
<keyword evidence="3" id="KW-0805">Transcription regulation</keyword>
<dbReference type="AlphaFoldDB" id="N1V2Z5"/>
<dbReference type="InterPro" id="IPR036388">
    <property type="entry name" value="WH-like_DNA-bd_sf"/>
</dbReference>
<dbReference type="InterPro" id="IPR003018">
    <property type="entry name" value="GAF"/>
</dbReference>
<evidence type="ECO:0000259" key="5">
    <source>
        <dbReference type="PROSITE" id="PS50921"/>
    </source>
</evidence>
<keyword evidence="2" id="KW-0418">Kinase</keyword>
<evidence type="ECO:0000256" key="4">
    <source>
        <dbReference type="ARBA" id="ARBA00023163"/>
    </source>
</evidence>
<evidence type="ECO:0000256" key="1">
    <source>
        <dbReference type="ARBA" id="ARBA00022679"/>
    </source>
</evidence>
<reference evidence="6 7" key="1">
    <citation type="journal article" date="2013" name="Genome Announc.">
        <title>Draft Genome Sequence of Arthrobacter crystallopoietes Strain BAB-32, Revealing Genes for Bioremediation.</title>
        <authorList>
            <person name="Joshi M.N."/>
            <person name="Pandit A.S."/>
            <person name="Sharma A."/>
            <person name="Pandya R.V."/>
            <person name="Desai S.M."/>
            <person name="Saxena A.K."/>
            <person name="Bagatharia S.B."/>
        </authorList>
    </citation>
    <scope>NUCLEOTIDE SEQUENCE [LARGE SCALE GENOMIC DNA]</scope>
    <source>
        <strain evidence="6 7">BAB-32</strain>
    </source>
</reference>
<dbReference type="SUPFAM" id="SSF55781">
    <property type="entry name" value="GAF domain-like"/>
    <property type="match status" value="1"/>
</dbReference>
<dbReference type="SMART" id="SM01012">
    <property type="entry name" value="ANTAR"/>
    <property type="match status" value="1"/>
</dbReference>
<dbReference type="OrthoDB" id="3820533at2"/>
<keyword evidence="1" id="KW-0808">Transferase</keyword>
<feature type="domain" description="ANTAR" evidence="5">
    <location>
        <begin position="170"/>
        <end position="231"/>
    </location>
</feature>
<dbReference type="GO" id="GO:0003723">
    <property type="term" value="F:RNA binding"/>
    <property type="evidence" value="ECO:0007669"/>
    <property type="project" value="InterPro"/>
</dbReference>
<evidence type="ECO:0000256" key="2">
    <source>
        <dbReference type="ARBA" id="ARBA00022777"/>
    </source>
</evidence>
<dbReference type="GO" id="GO:0016301">
    <property type="term" value="F:kinase activity"/>
    <property type="evidence" value="ECO:0007669"/>
    <property type="project" value="UniProtKB-KW"/>
</dbReference>
<protein>
    <submittedName>
        <fullName evidence="6">Response regulator receiver/ANTAR domain-containing protein</fullName>
    </submittedName>
</protein>
<dbReference type="InterPro" id="IPR029016">
    <property type="entry name" value="GAF-like_dom_sf"/>
</dbReference>
<dbReference type="EMBL" id="ANPE02000113">
    <property type="protein sequence ID" value="EMY34437.1"/>
    <property type="molecule type" value="Genomic_DNA"/>
</dbReference>
<dbReference type="Gene3D" id="1.10.10.10">
    <property type="entry name" value="Winged helix-like DNA-binding domain superfamily/Winged helix DNA-binding domain"/>
    <property type="match status" value="1"/>
</dbReference>
<dbReference type="PIRSF" id="PIRSF036625">
    <property type="entry name" value="GAF_ANTAR"/>
    <property type="match status" value="1"/>
</dbReference>
<evidence type="ECO:0000256" key="3">
    <source>
        <dbReference type="ARBA" id="ARBA00023015"/>
    </source>
</evidence>
<dbReference type="SUPFAM" id="SSF52172">
    <property type="entry name" value="CheY-like"/>
    <property type="match status" value="1"/>
</dbReference>
<dbReference type="PROSITE" id="PS50921">
    <property type="entry name" value="ANTAR"/>
    <property type="match status" value="1"/>
</dbReference>
<dbReference type="RefSeq" id="WP_005268775.1">
    <property type="nucleotide sequence ID" value="NZ_ANPE02000113.1"/>
</dbReference>
<accession>N1V2Z5</accession>
<dbReference type="InterPro" id="IPR005561">
    <property type="entry name" value="ANTAR"/>
</dbReference>
<dbReference type="InterPro" id="IPR012074">
    <property type="entry name" value="GAF_ANTAR"/>
</dbReference>
<proteinExistence type="predicted"/>
<sequence length="245" mass="26150">MSEDGSTASVAEELQEMILHHDDVDRFLDELAVYSTRILGGHIEVHCGVTLKREKHAVTVANSGPIAHQLDEIQYGFDKGPCLAAIDTGTTTIVHDARTDDRWPDYFSAVVGHGFYSMMGVPLLLESGGGAGAALNFYARQPGAFTGETARTAEGYAAQASRALQLALRVAKYADTASHLKSALESRTTIDLAVGIIMGQNRCSQEEAFNILKAASTSRNVKLRDVAAGVVANLGGTSPNTHFED</sequence>
<dbReference type="Gene3D" id="3.30.450.40">
    <property type="match status" value="1"/>
</dbReference>
<organism evidence="6 7">
    <name type="scientific">Arthrobacter crystallopoietes BAB-32</name>
    <dbReference type="NCBI Taxonomy" id="1246476"/>
    <lineage>
        <taxon>Bacteria</taxon>
        <taxon>Bacillati</taxon>
        <taxon>Actinomycetota</taxon>
        <taxon>Actinomycetes</taxon>
        <taxon>Micrococcales</taxon>
        <taxon>Micrococcaceae</taxon>
        <taxon>Crystallibacter</taxon>
    </lineage>
</organism>
<dbReference type="Pfam" id="PF13185">
    <property type="entry name" value="GAF_2"/>
    <property type="match status" value="1"/>
</dbReference>
<keyword evidence="4" id="KW-0804">Transcription</keyword>
<dbReference type="Proteomes" id="UP000010729">
    <property type="component" value="Unassembled WGS sequence"/>
</dbReference>
<evidence type="ECO:0000313" key="6">
    <source>
        <dbReference type="EMBL" id="EMY34437.1"/>
    </source>
</evidence>
<dbReference type="SMART" id="SM00065">
    <property type="entry name" value="GAF"/>
    <property type="match status" value="1"/>
</dbReference>
<keyword evidence="7" id="KW-1185">Reference proteome</keyword>
<comment type="caution">
    <text evidence="6">The sequence shown here is derived from an EMBL/GenBank/DDBJ whole genome shotgun (WGS) entry which is preliminary data.</text>
</comment>